<reference evidence="8" key="2">
    <citation type="journal article" date="2021" name="PeerJ">
        <title>Extensive microbial diversity within the chicken gut microbiome revealed by metagenomics and culture.</title>
        <authorList>
            <person name="Gilroy R."/>
            <person name="Ravi A."/>
            <person name="Getino M."/>
            <person name="Pursley I."/>
            <person name="Horton D.L."/>
            <person name="Alikhan N.F."/>
            <person name="Baker D."/>
            <person name="Gharbi K."/>
            <person name="Hall N."/>
            <person name="Watson M."/>
            <person name="Adriaenssens E.M."/>
            <person name="Foster-Nyarko E."/>
            <person name="Jarju S."/>
            <person name="Secka A."/>
            <person name="Antonio M."/>
            <person name="Oren A."/>
            <person name="Chaudhuri R.R."/>
            <person name="La Ragione R."/>
            <person name="Hildebrand F."/>
            <person name="Pallen M.J."/>
        </authorList>
    </citation>
    <scope>NUCLEOTIDE SEQUENCE</scope>
    <source>
        <strain evidence="8">CHK195-15760</strain>
    </source>
</reference>
<evidence type="ECO:0000313" key="8">
    <source>
        <dbReference type="EMBL" id="HIU51587.1"/>
    </source>
</evidence>
<dbReference type="InterPro" id="IPR010488">
    <property type="entry name" value="Zeta_toxin_domain"/>
</dbReference>
<gene>
    <name evidence="8" type="ORF">IAB70_03055</name>
</gene>
<dbReference type="GO" id="GO:0005524">
    <property type="term" value="F:ATP binding"/>
    <property type="evidence" value="ECO:0007669"/>
    <property type="project" value="UniProtKB-KW"/>
</dbReference>
<feature type="domain" description="Zeta toxin" evidence="7">
    <location>
        <begin position="35"/>
        <end position="215"/>
    </location>
</feature>
<dbReference type="AlphaFoldDB" id="A0A9D1M106"/>
<proteinExistence type="inferred from homology"/>
<evidence type="ECO:0000256" key="1">
    <source>
        <dbReference type="ARBA" id="ARBA00009104"/>
    </source>
</evidence>
<dbReference type="InterPro" id="IPR027417">
    <property type="entry name" value="P-loop_NTPase"/>
</dbReference>
<organism evidence="8 9">
    <name type="scientific">Candidatus Merdicola faecigallinarum</name>
    <dbReference type="NCBI Taxonomy" id="2840862"/>
    <lineage>
        <taxon>Bacteria</taxon>
        <taxon>Bacillati</taxon>
        <taxon>Bacillota</taxon>
        <taxon>Clostridia</taxon>
        <taxon>Candidatus Merdicola</taxon>
    </lineage>
</organism>
<evidence type="ECO:0000256" key="2">
    <source>
        <dbReference type="ARBA" id="ARBA00011963"/>
    </source>
</evidence>
<dbReference type="EC" id="2.7.1.176" evidence="2"/>
<dbReference type="GO" id="GO:0016301">
    <property type="term" value="F:kinase activity"/>
    <property type="evidence" value="ECO:0007669"/>
    <property type="project" value="InterPro"/>
</dbReference>
<reference evidence="8" key="1">
    <citation type="submission" date="2020-10" db="EMBL/GenBank/DDBJ databases">
        <authorList>
            <person name="Gilroy R."/>
        </authorList>
    </citation>
    <scope>NUCLEOTIDE SEQUENCE</scope>
    <source>
        <strain evidence="8">CHK195-15760</strain>
    </source>
</reference>
<comment type="similarity">
    <text evidence="1">Belongs to the zeta toxin family.</text>
</comment>
<keyword evidence="3" id="KW-0547">Nucleotide-binding</keyword>
<dbReference type="EMBL" id="DVNH01000021">
    <property type="protein sequence ID" value="HIU51587.1"/>
    <property type="molecule type" value="Genomic_DNA"/>
</dbReference>
<comment type="caution">
    <text evidence="8">The sequence shown here is derived from an EMBL/GenBank/DDBJ whole genome shotgun (WGS) entry which is preliminary data.</text>
</comment>
<comment type="catalytic activity">
    <reaction evidence="6">
        <text>UDP-N-acetyl-alpha-D-glucosamine + ATP = UDP-N-acetyl-alpha-D-glucosamine 3'-phosphate + ADP + H(+)</text>
        <dbReference type="Rhea" id="RHEA:32671"/>
        <dbReference type="ChEBI" id="CHEBI:15378"/>
        <dbReference type="ChEBI" id="CHEBI:30616"/>
        <dbReference type="ChEBI" id="CHEBI:57705"/>
        <dbReference type="ChEBI" id="CHEBI:64353"/>
        <dbReference type="ChEBI" id="CHEBI:456216"/>
        <dbReference type="EC" id="2.7.1.176"/>
    </reaction>
</comment>
<evidence type="ECO:0000256" key="5">
    <source>
        <dbReference type="ARBA" id="ARBA00032897"/>
    </source>
</evidence>
<evidence type="ECO:0000313" key="9">
    <source>
        <dbReference type="Proteomes" id="UP000824093"/>
    </source>
</evidence>
<evidence type="ECO:0000259" key="7">
    <source>
        <dbReference type="Pfam" id="PF06414"/>
    </source>
</evidence>
<dbReference type="Pfam" id="PF06414">
    <property type="entry name" value="Zeta_toxin"/>
    <property type="match status" value="1"/>
</dbReference>
<sequence>MDQREIEELQAKYKLTEEEYKQYYHAINLFFTTGKKPEENPKLVFVAGQAGAGKSRLIPVVNKKLSYNAVISDYDIVRSMHPKFELASKENKENIHLALLPDADRANQEIRDYCRENKLNLIYEGTMRATAGFLKMAREFKEAGYEIDLELMSVPKLESYSSTFLRYAMQLISNSEPRWVPKSVHDASYDNFLVTLKEFEKEGLFDHATVYKRGDDKPEPFYSTEGREFQKPSEAVLYGREMFNEDLIRKFPMKYEMIYTVFSESAPTLMPYVGELFEMYEMEKNGNKIEENKKEGEDRDD</sequence>
<name>A0A9D1M106_9FIRM</name>
<evidence type="ECO:0000256" key="6">
    <source>
        <dbReference type="ARBA" id="ARBA00048178"/>
    </source>
</evidence>
<dbReference type="SUPFAM" id="SSF52540">
    <property type="entry name" value="P-loop containing nucleoside triphosphate hydrolases"/>
    <property type="match status" value="1"/>
</dbReference>
<evidence type="ECO:0000256" key="4">
    <source>
        <dbReference type="ARBA" id="ARBA00022840"/>
    </source>
</evidence>
<evidence type="ECO:0000256" key="3">
    <source>
        <dbReference type="ARBA" id="ARBA00022741"/>
    </source>
</evidence>
<protein>
    <recommendedName>
        <fullName evidence="5">UDP-N-acetylglucosamine kinase</fullName>
        <ecNumber evidence="2">2.7.1.176</ecNumber>
    </recommendedName>
    <alternativeName>
        <fullName evidence="5">UDP-N-acetylglucosamine kinase</fullName>
    </alternativeName>
</protein>
<keyword evidence="4" id="KW-0067">ATP-binding</keyword>
<dbReference type="Proteomes" id="UP000824093">
    <property type="component" value="Unassembled WGS sequence"/>
</dbReference>
<dbReference type="Gene3D" id="3.40.50.300">
    <property type="entry name" value="P-loop containing nucleotide triphosphate hydrolases"/>
    <property type="match status" value="1"/>
</dbReference>
<accession>A0A9D1M106</accession>